<keyword evidence="4" id="KW-1185">Reference proteome</keyword>
<dbReference type="RefSeq" id="WP_167181717.1">
    <property type="nucleotide sequence ID" value="NZ_JAAONZ010000002.1"/>
</dbReference>
<reference evidence="3" key="1">
    <citation type="submission" date="2020-03" db="EMBL/GenBank/DDBJ databases">
        <authorList>
            <person name="Guo F."/>
        </authorList>
    </citation>
    <scope>NUCLEOTIDE SEQUENCE</scope>
    <source>
        <strain evidence="3">JCM 30134</strain>
    </source>
</reference>
<comment type="caution">
    <text evidence="3">The sequence shown here is derived from an EMBL/GenBank/DDBJ whole genome shotgun (WGS) entry which is preliminary data.</text>
</comment>
<feature type="chain" id="PRO_5039304894" description="Tetratricopeptide repeat protein" evidence="2">
    <location>
        <begin position="21"/>
        <end position="707"/>
    </location>
</feature>
<feature type="signal peptide" evidence="2">
    <location>
        <begin position="1"/>
        <end position="20"/>
    </location>
</feature>
<dbReference type="SUPFAM" id="SSF48452">
    <property type="entry name" value="TPR-like"/>
    <property type="match status" value="1"/>
</dbReference>
<dbReference type="AlphaFoldDB" id="A0A9E5JQD9"/>
<evidence type="ECO:0000256" key="2">
    <source>
        <dbReference type="SAM" id="SignalP"/>
    </source>
</evidence>
<dbReference type="InterPro" id="IPR011990">
    <property type="entry name" value="TPR-like_helical_dom_sf"/>
</dbReference>
<feature type="region of interest" description="Disordered" evidence="1">
    <location>
        <begin position="616"/>
        <end position="707"/>
    </location>
</feature>
<dbReference type="Gene3D" id="1.25.40.10">
    <property type="entry name" value="Tetratricopeptide repeat domain"/>
    <property type="match status" value="1"/>
</dbReference>
<dbReference type="Pfam" id="PF13432">
    <property type="entry name" value="TPR_16"/>
    <property type="match status" value="1"/>
</dbReference>
<keyword evidence="2" id="KW-0732">Signal</keyword>
<evidence type="ECO:0000313" key="3">
    <source>
        <dbReference type="EMBL" id="NHO64559.1"/>
    </source>
</evidence>
<gene>
    <name evidence="3" type="ORF">G8770_03230</name>
</gene>
<accession>A0A9E5JQD9</accession>
<evidence type="ECO:0000313" key="4">
    <source>
        <dbReference type="Proteomes" id="UP000787472"/>
    </source>
</evidence>
<name>A0A9E5JQD9_9GAMM</name>
<dbReference type="Proteomes" id="UP000787472">
    <property type="component" value="Unassembled WGS sequence"/>
</dbReference>
<organism evidence="3 4">
    <name type="scientific">Pseudomaricurvus hydrocarbonicus</name>
    <dbReference type="NCBI Taxonomy" id="1470433"/>
    <lineage>
        <taxon>Bacteria</taxon>
        <taxon>Pseudomonadati</taxon>
        <taxon>Pseudomonadota</taxon>
        <taxon>Gammaproteobacteria</taxon>
        <taxon>Cellvibrionales</taxon>
        <taxon>Cellvibrionaceae</taxon>
        <taxon>Pseudomaricurvus</taxon>
    </lineage>
</organism>
<evidence type="ECO:0000256" key="1">
    <source>
        <dbReference type="SAM" id="MobiDB-lite"/>
    </source>
</evidence>
<proteinExistence type="predicted"/>
<sequence length="707" mass="80294">MMRTRALSLLFLPFSLLVQAGSEKIDSPRDAFFGEALFYASQDEWFDAISRLDTELKLHHGVDEPQLDQLHYYVNDAEFSVGDFELSYRVHRQAGRAIKAVIEGNVEPEVRNEAIYRLAKIYFQKEQNLNAFHAIERVEGDLPEGLEDDLDYLKGQIYMVNGRFEAAEKIFKSLSGSDEYEGYAGFNQGLSQIAQGSVKAAGLTLDSVGRLNSDDRAVLAMKDRANLTLGSRLMDAGEPQAATQFLERVRLDGPYSNRALLGLGWASASFDDYEKALVPWTILSQRHVTDPAVQNALLGVPYAYGKLGLFGKAALGYGHALSMMNAELDRLDASIASIREGNFLEALVREEIKLDRNWVIKLRELPETPETYYLMDLMASHDFQSSLQNYFDLEQLRKKLERWVDDYAAFEDVIDLRRRYYEPLLPAIDEQFRKLDSLINLRLEQRDRIDRRLQAMLVAPRPDFLATSQERLMMRAIEAAESTDVARSEDGQRRINRLKGVLTWQWETEYHERLTTTFEHLIELDKDIARLNEIYNSFVRTRQAATQSYQGYDQQITHMRQKTERAQATVKTLMLRQGRMLEMMAIDELQKRSQQLEVAQVKARFALAESYDRATMKKSGISSEGMAQQDKPSSEPPTPDQRTPDQRSPGLQQEDAVQPDAAQSDADKLNKPQPDSAKPAAAEVESPITEPPLVEPTQAAAAERGVL</sequence>
<dbReference type="EMBL" id="JAAONZ010000002">
    <property type="protein sequence ID" value="NHO64559.1"/>
    <property type="molecule type" value="Genomic_DNA"/>
</dbReference>
<protein>
    <recommendedName>
        <fullName evidence="5">Tetratricopeptide repeat protein</fullName>
    </recommendedName>
</protein>
<evidence type="ECO:0008006" key="5">
    <source>
        <dbReference type="Google" id="ProtNLM"/>
    </source>
</evidence>